<dbReference type="Pfam" id="PF13411">
    <property type="entry name" value="MerR_1"/>
    <property type="match status" value="1"/>
</dbReference>
<dbReference type="GO" id="GO:0003700">
    <property type="term" value="F:DNA-binding transcription factor activity"/>
    <property type="evidence" value="ECO:0007669"/>
    <property type="project" value="InterPro"/>
</dbReference>
<evidence type="ECO:0000313" key="3">
    <source>
        <dbReference type="EMBL" id="CAB5019709.1"/>
    </source>
</evidence>
<gene>
    <name evidence="3" type="ORF">UFOPK4098_00784</name>
    <name evidence="4" type="ORF">UFOPK4347_00369</name>
</gene>
<dbReference type="AlphaFoldDB" id="A0A6J7QT13"/>
<name>A0A6J7QT13_9ZZZZ</name>
<protein>
    <submittedName>
        <fullName evidence="3">Unannotated protein</fullName>
    </submittedName>
</protein>
<dbReference type="GO" id="GO:0003677">
    <property type="term" value="F:DNA binding"/>
    <property type="evidence" value="ECO:0007669"/>
    <property type="project" value="UniProtKB-KW"/>
</dbReference>
<evidence type="ECO:0000313" key="4">
    <source>
        <dbReference type="EMBL" id="CAB5061306.1"/>
    </source>
</evidence>
<dbReference type="InterPro" id="IPR000551">
    <property type="entry name" value="MerR-type_HTH_dom"/>
</dbReference>
<organism evidence="3">
    <name type="scientific">freshwater metagenome</name>
    <dbReference type="NCBI Taxonomy" id="449393"/>
    <lineage>
        <taxon>unclassified sequences</taxon>
        <taxon>metagenomes</taxon>
        <taxon>ecological metagenomes</taxon>
    </lineage>
</organism>
<dbReference type="EMBL" id="CAFBQU010000005">
    <property type="protein sequence ID" value="CAB5061306.1"/>
    <property type="molecule type" value="Genomic_DNA"/>
</dbReference>
<dbReference type="InterPro" id="IPR047057">
    <property type="entry name" value="MerR_fam"/>
</dbReference>
<keyword evidence="1" id="KW-0238">DNA-binding</keyword>
<reference evidence="3" key="1">
    <citation type="submission" date="2020-05" db="EMBL/GenBank/DDBJ databases">
        <authorList>
            <person name="Chiriac C."/>
            <person name="Salcher M."/>
            <person name="Ghai R."/>
            <person name="Kavagutti S V."/>
        </authorList>
    </citation>
    <scope>NUCLEOTIDE SEQUENCE</scope>
</reference>
<accession>A0A6J7QT13</accession>
<dbReference type="Gene3D" id="1.10.1660.10">
    <property type="match status" value="1"/>
</dbReference>
<evidence type="ECO:0000256" key="1">
    <source>
        <dbReference type="ARBA" id="ARBA00023125"/>
    </source>
</evidence>
<dbReference type="EMBL" id="CAFBPN010000034">
    <property type="protein sequence ID" value="CAB5019709.1"/>
    <property type="molecule type" value="Genomic_DNA"/>
</dbReference>
<evidence type="ECO:0000259" key="2">
    <source>
        <dbReference type="SMART" id="SM00422"/>
    </source>
</evidence>
<dbReference type="SUPFAM" id="SSF46955">
    <property type="entry name" value="Putative DNA-binding domain"/>
    <property type="match status" value="1"/>
</dbReference>
<dbReference type="PANTHER" id="PTHR30204:SF3">
    <property type="entry name" value="HTH MERR-TYPE DOMAIN-CONTAINING PROTEIN"/>
    <property type="match status" value="1"/>
</dbReference>
<feature type="domain" description="HTH merR-type" evidence="2">
    <location>
        <begin position="4"/>
        <end position="76"/>
    </location>
</feature>
<dbReference type="SMART" id="SM00422">
    <property type="entry name" value="HTH_MERR"/>
    <property type="match status" value="1"/>
</dbReference>
<dbReference type="InterPro" id="IPR009061">
    <property type="entry name" value="DNA-bd_dom_put_sf"/>
</dbReference>
<sequence length="153" mass="16482">MAGFSGTKAAHIVGISYRQLDYWARTNLVIPSLTAATGSGTRREYSYGDLLELKVIKNLLDAGIKLESVREVFRYMRNNLNTDVASAHVVISGSSVVFCDGENLIDVLRNGQGVLNVLPLSGVKDSIDAEIKSMGWQVIDDVASPVAARVVGL</sequence>
<dbReference type="PANTHER" id="PTHR30204">
    <property type="entry name" value="REDOX-CYCLING DRUG-SENSING TRANSCRIPTIONAL ACTIVATOR SOXR"/>
    <property type="match status" value="1"/>
</dbReference>
<proteinExistence type="predicted"/>